<accession>A0A4Z0RYG9</accession>
<dbReference type="Proteomes" id="UP000297646">
    <property type="component" value="Unassembled WGS sequence"/>
</dbReference>
<name>A0A4Z0RYG9_WEICO</name>
<dbReference type="AlphaFoldDB" id="A0A4Z0RYG9"/>
<gene>
    <name evidence="1" type="ORF">C6P11_08650</name>
</gene>
<comment type="caution">
    <text evidence="1">The sequence shown here is derived from an EMBL/GenBank/DDBJ whole genome shotgun (WGS) entry which is preliminary data.</text>
</comment>
<reference evidence="1 2" key="1">
    <citation type="submission" date="2018-03" db="EMBL/GenBank/DDBJ databases">
        <title>Genome sequencing of Weissella confusa isolates.</title>
        <authorList>
            <person name="Kajala I."/>
            <person name="Baruah R."/>
            <person name="Bergsveinson J."/>
            <person name="Juvonen R."/>
            <person name="Ziola B."/>
        </authorList>
    </citation>
    <scope>NUCLEOTIDE SEQUENCE [LARGE SCALE GENOMIC DNA]</scope>
    <source>
        <strain evidence="1 2">VTT E-062653</strain>
    </source>
</reference>
<proteinExistence type="predicted"/>
<evidence type="ECO:0000313" key="1">
    <source>
        <dbReference type="EMBL" id="TGE71625.1"/>
    </source>
</evidence>
<sequence>MRKEISVFKFKKYDDETLKARDFLTDNPKPGDTMSEYEFWVRRGRGEDVSIYKMARPLRRSWFDRWFYGGH</sequence>
<protein>
    <submittedName>
        <fullName evidence="1">Uncharacterized protein</fullName>
    </submittedName>
</protein>
<organism evidence="1 2">
    <name type="scientific">Weissella confusa</name>
    <name type="common">Lactobacillus confusus</name>
    <dbReference type="NCBI Taxonomy" id="1583"/>
    <lineage>
        <taxon>Bacteria</taxon>
        <taxon>Bacillati</taxon>
        <taxon>Bacillota</taxon>
        <taxon>Bacilli</taxon>
        <taxon>Lactobacillales</taxon>
        <taxon>Lactobacillaceae</taxon>
        <taxon>Weissella</taxon>
    </lineage>
</organism>
<dbReference type="EMBL" id="PVSN01000060">
    <property type="protein sequence ID" value="TGE71625.1"/>
    <property type="molecule type" value="Genomic_DNA"/>
</dbReference>
<evidence type="ECO:0000313" key="2">
    <source>
        <dbReference type="Proteomes" id="UP000297646"/>
    </source>
</evidence>